<evidence type="ECO:0000256" key="10">
    <source>
        <dbReference type="PIRNR" id="PIRNR010130"/>
    </source>
</evidence>
<evidence type="ECO:0000256" key="9">
    <source>
        <dbReference type="ARBA" id="ARBA00047589"/>
    </source>
</evidence>
<evidence type="ECO:0000256" key="2">
    <source>
        <dbReference type="ARBA" id="ARBA00007342"/>
    </source>
</evidence>
<comment type="similarity">
    <text evidence="2 10">Belongs to the PduL family.</text>
</comment>
<gene>
    <name evidence="11" type="primary">pduL</name>
    <name evidence="11" type="ORF">Sp14A_19470</name>
</gene>
<dbReference type="InterPro" id="IPR008300">
    <property type="entry name" value="PTAC"/>
</dbReference>
<dbReference type="GO" id="GO:0046872">
    <property type="term" value="F:metal ion binding"/>
    <property type="evidence" value="ECO:0007669"/>
    <property type="project" value="UniProtKB-KW"/>
</dbReference>
<dbReference type="AlphaFoldDB" id="A0A345VM82"/>
<dbReference type="UniPathway" id="UPA00621"/>
<dbReference type="NCBIfam" id="NF011652">
    <property type="entry name" value="PRK15070.1"/>
    <property type="match status" value="1"/>
</dbReference>
<comment type="function">
    <text evidence="10">Involved in 1,2-propanediol (1,2-PD) degradation by catalyzing the conversion of propanoyl-CoA to propanoyl-phosphate.</text>
</comment>
<evidence type="ECO:0000256" key="5">
    <source>
        <dbReference type="ARBA" id="ARBA00022679"/>
    </source>
</evidence>
<evidence type="ECO:0000256" key="4">
    <source>
        <dbReference type="ARBA" id="ARBA00020837"/>
    </source>
</evidence>
<comment type="cofactor">
    <cofactor evidence="1">
        <name>Zn(2+)</name>
        <dbReference type="ChEBI" id="CHEBI:29105"/>
    </cofactor>
</comment>
<organism evidence="11 12">
    <name type="scientific">Streptococcus pluranimalium</name>
    <dbReference type="NCBI Taxonomy" id="82348"/>
    <lineage>
        <taxon>Bacteria</taxon>
        <taxon>Bacillati</taxon>
        <taxon>Bacillota</taxon>
        <taxon>Bacilli</taxon>
        <taxon>Lactobacillales</taxon>
        <taxon>Streptococcaceae</taxon>
        <taxon>Streptococcus</taxon>
    </lineage>
</organism>
<dbReference type="RefSeq" id="WP_115131193.1">
    <property type="nucleotide sequence ID" value="NZ_CP022601.1"/>
</dbReference>
<evidence type="ECO:0000313" key="11">
    <source>
        <dbReference type="EMBL" id="AXJ13834.1"/>
    </source>
</evidence>
<keyword evidence="6" id="KW-0479">Metal-binding</keyword>
<dbReference type="Pfam" id="PF06130">
    <property type="entry name" value="PTAC"/>
    <property type="match status" value="1"/>
</dbReference>
<evidence type="ECO:0000256" key="8">
    <source>
        <dbReference type="ARBA" id="ARBA00023315"/>
    </source>
</evidence>
<evidence type="ECO:0000313" key="12">
    <source>
        <dbReference type="Proteomes" id="UP000255411"/>
    </source>
</evidence>
<name>A0A345VM82_9STRE</name>
<dbReference type="GO" id="GO:0016747">
    <property type="term" value="F:acyltransferase activity, transferring groups other than amino-acyl groups"/>
    <property type="evidence" value="ECO:0007669"/>
    <property type="project" value="InterPro"/>
</dbReference>
<keyword evidence="8 10" id="KW-0012">Acyltransferase</keyword>
<evidence type="ECO:0000256" key="6">
    <source>
        <dbReference type="ARBA" id="ARBA00022723"/>
    </source>
</evidence>
<dbReference type="PANTHER" id="PTHR39453:SF1">
    <property type="entry name" value="PHOSPHATE PROPANOYLTRANSFERASE"/>
    <property type="match status" value="1"/>
</dbReference>
<dbReference type="PANTHER" id="PTHR39453">
    <property type="entry name" value="PHOSPHATE PROPANOYLTRANSFERASE"/>
    <property type="match status" value="1"/>
</dbReference>
<dbReference type="EMBL" id="CP022601">
    <property type="protein sequence ID" value="AXJ13834.1"/>
    <property type="molecule type" value="Genomic_DNA"/>
</dbReference>
<dbReference type="EC" id="2.3.1.222" evidence="3 10"/>
<reference evidence="11 12" key="1">
    <citation type="submission" date="2017-07" db="EMBL/GenBank/DDBJ databases">
        <title>Streptococcus pluranimalium as cause of bovine abortion.</title>
        <authorList>
            <person name="Rodriguez Campos S."/>
            <person name="Gobeli Brawand S."/>
            <person name="Brodard I."/>
            <person name="Rychener L."/>
            <person name="Perreten V."/>
        </authorList>
    </citation>
    <scope>NUCLEOTIDE SEQUENCE [LARGE SCALE GENOMIC DNA]</scope>
    <source>
        <strain evidence="11 12">14A0014</strain>
    </source>
</reference>
<dbReference type="PIRSF" id="PIRSF010130">
    <property type="entry name" value="PduL"/>
    <property type="match status" value="1"/>
</dbReference>
<proteinExistence type="inferred from homology"/>
<keyword evidence="7" id="KW-0862">Zinc</keyword>
<accession>A0A345VM82</accession>
<evidence type="ECO:0000256" key="1">
    <source>
        <dbReference type="ARBA" id="ARBA00001947"/>
    </source>
</evidence>
<protein>
    <recommendedName>
        <fullName evidence="4 10">Phosphate propanoyltransferase</fullName>
        <ecNumber evidence="3 10">2.3.1.222</ecNumber>
    </recommendedName>
</protein>
<dbReference type="GO" id="GO:0051144">
    <property type="term" value="P:1,2-propanediol catabolic process"/>
    <property type="evidence" value="ECO:0007669"/>
    <property type="project" value="UniProtKB-UniPathway"/>
</dbReference>
<comment type="catalytic activity">
    <reaction evidence="9 10">
        <text>propanoyl-CoA + phosphate = propanoyl phosphate + CoA</text>
        <dbReference type="Rhea" id="RHEA:28046"/>
        <dbReference type="ChEBI" id="CHEBI:43474"/>
        <dbReference type="ChEBI" id="CHEBI:57287"/>
        <dbReference type="ChEBI" id="CHEBI:57392"/>
        <dbReference type="ChEBI" id="CHEBI:58933"/>
        <dbReference type="EC" id="2.3.1.222"/>
    </reaction>
</comment>
<comment type="pathway">
    <text evidence="10">Polyol metabolism; 1,2-propanediol degradation.</text>
</comment>
<evidence type="ECO:0000256" key="3">
    <source>
        <dbReference type="ARBA" id="ARBA00012206"/>
    </source>
</evidence>
<evidence type="ECO:0000256" key="7">
    <source>
        <dbReference type="ARBA" id="ARBA00022833"/>
    </source>
</evidence>
<keyword evidence="5 10" id="KW-0808">Transferase</keyword>
<dbReference type="Proteomes" id="UP000255411">
    <property type="component" value="Chromosome"/>
</dbReference>
<sequence length="211" mass="23082">MNLTNIDELTDKVVTMLKDRINPSFLVEASGRHIHLSEKDLRFLMGDHVNLAAVKFLSQPGQFASQVRLTVLGPKGALHNVVVLGPTRSETQVELSLTDARQIGVNAPVRLSGDIDGTPGITILNGNRALTIDRGVIVAKRHIHVKSSDADLFGVKNNEVVKVKIDGERPLIFDDVVIRVDDNFSTAMHIDFDEANACGFRNGIRGTIVKE</sequence>